<dbReference type="Pfam" id="PF11079">
    <property type="entry name" value="YqhG"/>
    <property type="match status" value="1"/>
</dbReference>
<dbReference type="RefSeq" id="WP_015009891.1">
    <property type="nucleotide sequence ID" value="NC_018704.1"/>
</dbReference>
<dbReference type="OrthoDB" id="2433584at2"/>
<sequence length="259" mass="30767">MQIENLHDFLVDYFTASQCQVEVINDTISIQLTEEMDERLMNRPFYWHYVRKLNQTGQPLQLKITTNHSSATKEIDYIYYTTDRFQKIAEDTIIKGRYCKLYENIRPTKQTPLYPWLVINIKQTYLGKKQAEQLLSLGINLINGTIIDQAIFMLKTKQFNNTVPDLCYLITPIIKPTNGYDRIENYLINQLQRQAHEWASDSYRSLTEEIKLLNYFKERNPNMDEDHYEKEKENLQAIYQPKIKLEVINGGLFYLQQNS</sequence>
<dbReference type="Proteomes" id="UP000006294">
    <property type="component" value="Chromosome"/>
</dbReference>
<protein>
    <submittedName>
        <fullName evidence="1">Uncharacterized protein</fullName>
    </submittedName>
</protein>
<dbReference type="STRING" id="698758.AXY_11540"/>
<organism evidence="1 2">
    <name type="scientific">Amphibacillus xylanus (strain ATCC 51415 / DSM 6626 / JCM 7361 / LMG 17667 / NBRC 15112 / Ep01)</name>
    <dbReference type="NCBI Taxonomy" id="698758"/>
    <lineage>
        <taxon>Bacteria</taxon>
        <taxon>Bacillati</taxon>
        <taxon>Bacillota</taxon>
        <taxon>Bacilli</taxon>
        <taxon>Bacillales</taxon>
        <taxon>Bacillaceae</taxon>
        <taxon>Amphibacillus</taxon>
    </lineage>
</organism>
<gene>
    <name evidence="1" type="ordered locus">AXY_11540</name>
</gene>
<evidence type="ECO:0000313" key="2">
    <source>
        <dbReference type="Proteomes" id="UP000006294"/>
    </source>
</evidence>
<dbReference type="KEGG" id="axl:AXY_11540"/>
<dbReference type="eggNOG" id="ENOG502Z821">
    <property type="taxonomic scope" value="Bacteria"/>
</dbReference>
<accession>K0J3W2</accession>
<keyword evidence="2" id="KW-1185">Reference proteome</keyword>
<name>K0J3W2_AMPXN</name>
<dbReference type="AlphaFoldDB" id="K0J3W2"/>
<dbReference type="PATRIC" id="fig|698758.3.peg.1152"/>
<evidence type="ECO:0000313" key="1">
    <source>
        <dbReference type="EMBL" id="BAM47286.1"/>
    </source>
</evidence>
<dbReference type="EMBL" id="AP012050">
    <property type="protein sequence ID" value="BAM47286.1"/>
    <property type="molecule type" value="Genomic_DNA"/>
</dbReference>
<dbReference type="HOGENOM" id="CLU_052642_1_0_9"/>
<dbReference type="InterPro" id="IPR024562">
    <property type="entry name" value="YqhG"/>
</dbReference>
<reference evidence="1 2" key="1">
    <citation type="submission" date="2011-01" db="EMBL/GenBank/DDBJ databases">
        <title>Whole genome sequence of Amphibacillus xylinus NBRC 15112.</title>
        <authorList>
            <person name="Nakazawa H."/>
            <person name="Katano Y."/>
            <person name="Nakamura S."/>
            <person name="Sasagawa M."/>
            <person name="Fukada J."/>
            <person name="Arai T."/>
            <person name="Sasakura N."/>
            <person name="Mochizuki D."/>
            <person name="Hosoyama A."/>
            <person name="Harada K."/>
            <person name="Horikawa H."/>
            <person name="Kato Y."/>
            <person name="Harada T."/>
            <person name="Sasaki K."/>
            <person name="Sekiguchi M."/>
            <person name="Hodoyama M."/>
            <person name="Nishiko R."/>
            <person name="Narita H."/>
            <person name="Hanamaki A."/>
            <person name="Hata C."/>
            <person name="Konno Y."/>
            <person name="Niimura Y."/>
            <person name="Yamazaki S."/>
            <person name="Fujita N."/>
        </authorList>
    </citation>
    <scope>NUCLEOTIDE SEQUENCE [LARGE SCALE GENOMIC DNA]</scope>
    <source>
        <strain evidence="2">ATCC 51415 / DSM 6626 / JCM 7361 / LMG 17667 / NBRC 15112 / Ep01</strain>
    </source>
</reference>
<proteinExistence type="predicted"/>